<accession>A0AAV6TJD1</accession>
<feature type="compositionally biased region" description="Acidic residues" evidence="7">
    <location>
        <begin position="43"/>
        <end position="57"/>
    </location>
</feature>
<dbReference type="GO" id="GO:0032021">
    <property type="term" value="C:NELF complex"/>
    <property type="evidence" value="ECO:0007669"/>
    <property type="project" value="TreeGrafter"/>
</dbReference>
<proteinExistence type="inferred from homology"/>
<evidence type="ECO:0008006" key="10">
    <source>
        <dbReference type="Google" id="ProtNLM"/>
    </source>
</evidence>
<evidence type="ECO:0000313" key="9">
    <source>
        <dbReference type="Proteomes" id="UP000827092"/>
    </source>
</evidence>
<evidence type="ECO:0000256" key="7">
    <source>
        <dbReference type="SAM" id="MobiDB-lite"/>
    </source>
</evidence>
<keyword evidence="5" id="KW-0804">Transcription</keyword>
<evidence type="ECO:0000256" key="6">
    <source>
        <dbReference type="ARBA" id="ARBA00023242"/>
    </source>
</evidence>
<organism evidence="8 9">
    <name type="scientific">Oedothorax gibbosus</name>
    <dbReference type="NCBI Taxonomy" id="931172"/>
    <lineage>
        <taxon>Eukaryota</taxon>
        <taxon>Metazoa</taxon>
        <taxon>Ecdysozoa</taxon>
        <taxon>Arthropoda</taxon>
        <taxon>Chelicerata</taxon>
        <taxon>Arachnida</taxon>
        <taxon>Araneae</taxon>
        <taxon>Araneomorphae</taxon>
        <taxon>Entelegynae</taxon>
        <taxon>Araneoidea</taxon>
        <taxon>Linyphiidae</taxon>
        <taxon>Erigoninae</taxon>
        <taxon>Oedothorax</taxon>
    </lineage>
</organism>
<comment type="caution">
    <text evidence="8">The sequence shown here is derived from an EMBL/GenBank/DDBJ whole genome shotgun (WGS) entry which is preliminary data.</text>
</comment>
<evidence type="ECO:0000256" key="2">
    <source>
        <dbReference type="ARBA" id="ARBA00005726"/>
    </source>
</evidence>
<comment type="similarity">
    <text evidence="2">Belongs to the NELF-D family.</text>
</comment>
<dbReference type="PANTHER" id="PTHR12144">
    <property type="entry name" value="NEGATIVE ELONGATION FACTOR D"/>
    <property type="match status" value="1"/>
</dbReference>
<evidence type="ECO:0000313" key="8">
    <source>
        <dbReference type="EMBL" id="KAG8171571.1"/>
    </source>
</evidence>
<feature type="region of interest" description="Disordered" evidence="7">
    <location>
        <begin position="40"/>
        <end position="62"/>
    </location>
</feature>
<keyword evidence="3" id="KW-0678">Repressor</keyword>
<evidence type="ECO:0000256" key="4">
    <source>
        <dbReference type="ARBA" id="ARBA00023015"/>
    </source>
</evidence>
<keyword evidence="6" id="KW-0539">Nucleus</keyword>
<dbReference type="GO" id="GO:0003723">
    <property type="term" value="F:RNA binding"/>
    <property type="evidence" value="ECO:0007669"/>
    <property type="project" value="TreeGrafter"/>
</dbReference>
<name>A0AAV6TJD1_9ARAC</name>
<keyword evidence="4" id="KW-0805">Transcription regulation</keyword>
<gene>
    <name evidence="8" type="ORF">JTE90_013125</name>
</gene>
<dbReference type="AlphaFoldDB" id="A0AAV6TJD1"/>
<reference evidence="8 9" key="1">
    <citation type="journal article" date="2022" name="Nat. Ecol. Evol.">
        <title>A masculinizing supergene underlies an exaggerated male reproductive morph in a spider.</title>
        <authorList>
            <person name="Hendrickx F."/>
            <person name="De Corte Z."/>
            <person name="Sonet G."/>
            <person name="Van Belleghem S.M."/>
            <person name="Kostlbacher S."/>
            <person name="Vangestel C."/>
        </authorList>
    </citation>
    <scope>NUCLEOTIDE SEQUENCE [LARGE SCALE GENOMIC DNA]</scope>
    <source>
        <strain evidence="8">W744_W776</strain>
    </source>
</reference>
<dbReference type="PANTHER" id="PTHR12144:SF0">
    <property type="entry name" value="NEGATIVE ELONGATION FACTOR C_D"/>
    <property type="match status" value="1"/>
</dbReference>
<protein>
    <recommendedName>
        <fullName evidence="10">Negative elongation factor D</fullName>
    </recommendedName>
</protein>
<comment type="subcellular location">
    <subcellularLocation>
        <location evidence="1">Nucleus</location>
    </subcellularLocation>
</comment>
<evidence type="ECO:0000256" key="5">
    <source>
        <dbReference type="ARBA" id="ARBA00023163"/>
    </source>
</evidence>
<evidence type="ECO:0000256" key="3">
    <source>
        <dbReference type="ARBA" id="ARBA00022491"/>
    </source>
</evidence>
<dbReference type="Proteomes" id="UP000827092">
    <property type="component" value="Unassembled WGS sequence"/>
</dbReference>
<keyword evidence="9" id="KW-1185">Reference proteome</keyword>
<dbReference type="EMBL" id="JAFNEN010003810">
    <property type="protein sequence ID" value="KAG8171571.1"/>
    <property type="molecule type" value="Genomic_DNA"/>
</dbReference>
<dbReference type="Pfam" id="PF04858">
    <property type="entry name" value="TH1"/>
    <property type="match status" value="1"/>
</dbReference>
<sequence length="612" mass="69795">MMRTMLRHVNLCINFIYKTCSSAMMEDDYEDEVDNERGWYDDTAIDDDDSDSPSSEDQEARNAKIQTECLSKFSRQDFIMEPEIFVQLKRYFQSGGNPEQVIDLLSENYHAIAQTANLLAEWLIMADMNILEVQSIVEDHLRELIIRYFDPKKADSIFTEEGETPAWLTEMIEHHTWRSLIYKLAEDYPDCLMLNFTIKLISDAGYQGEITSISTASQQLEVFSRILKTSVGNILEGGEELLKKNLHEFTRMVCHGEHTYLYSQTLLHLLAQEPKGGSNIKRLSQETSAYVQSTDHNATPITMALIGAAAVPRACQALSAMLCKKALNPADITVLFKMYQAAEPPPVELIRVPQFLDLLMDSLFTPGIKINPDHKPKYIYLLAYAVSVHEQVKKGTTRRTVSKEELKTTSQAIEKVHLICNEKKGSSELIPELGTLYQCIRFPIVGLGVIKWVDFTVSEKSYFKLSTEHTPLHLALLDEVATCHNTLHQKVLELLIRLFEKPQEDLDVLVQLEMKKMLLDRMVHLLSRGCAVSVVNYIKTCWQRQDTDISLIRYFVTEVLDIIAPPYTQEFVTLFLPLVDNKDITGTMKFEGGNDPVSEFITFCKTTYLAPN</sequence>
<dbReference type="GO" id="GO:0034244">
    <property type="term" value="P:negative regulation of transcription elongation by RNA polymerase II"/>
    <property type="evidence" value="ECO:0007669"/>
    <property type="project" value="TreeGrafter"/>
</dbReference>
<dbReference type="InterPro" id="IPR006942">
    <property type="entry name" value="TH1"/>
</dbReference>
<evidence type="ECO:0000256" key="1">
    <source>
        <dbReference type="ARBA" id="ARBA00004123"/>
    </source>
</evidence>